<protein>
    <submittedName>
        <fullName evidence="9">MFS general substrate transporter</fullName>
    </submittedName>
</protein>
<dbReference type="GO" id="GO:0022857">
    <property type="term" value="F:transmembrane transporter activity"/>
    <property type="evidence" value="ECO:0007669"/>
    <property type="project" value="InterPro"/>
</dbReference>
<keyword evidence="4 7" id="KW-1133">Transmembrane helix</keyword>
<dbReference type="GO" id="GO:0005886">
    <property type="term" value="C:plasma membrane"/>
    <property type="evidence" value="ECO:0007669"/>
    <property type="project" value="TreeGrafter"/>
</dbReference>
<feature type="transmembrane region" description="Helical" evidence="7">
    <location>
        <begin position="362"/>
        <end position="382"/>
    </location>
</feature>
<feature type="compositionally biased region" description="Polar residues" evidence="6">
    <location>
        <begin position="1"/>
        <end position="14"/>
    </location>
</feature>
<evidence type="ECO:0000256" key="7">
    <source>
        <dbReference type="SAM" id="Phobius"/>
    </source>
</evidence>
<feature type="transmembrane region" description="Helical" evidence="7">
    <location>
        <begin position="62"/>
        <end position="80"/>
    </location>
</feature>
<reference evidence="9 10" key="1">
    <citation type="submission" date="2016-07" db="EMBL/GenBank/DDBJ databases">
        <title>Pervasive Adenine N6-methylation of Active Genes in Fungi.</title>
        <authorList>
            <consortium name="DOE Joint Genome Institute"/>
            <person name="Mondo S.J."/>
            <person name="Dannebaum R.O."/>
            <person name="Kuo R.C."/>
            <person name="Labutti K."/>
            <person name="Haridas S."/>
            <person name="Kuo A."/>
            <person name="Salamov A."/>
            <person name="Ahrendt S.R."/>
            <person name="Lipzen A."/>
            <person name="Sullivan W."/>
            <person name="Andreopoulos W.B."/>
            <person name="Clum A."/>
            <person name="Lindquist E."/>
            <person name="Daum C."/>
            <person name="Ramamoorthy G.K."/>
            <person name="Gryganskyi A."/>
            <person name="Culley D."/>
            <person name="Magnuson J.K."/>
            <person name="James T.Y."/>
            <person name="O'Malley M.A."/>
            <person name="Stajich J.E."/>
            <person name="Spatafora J.W."/>
            <person name="Visel A."/>
            <person name="Grigoriev I.V."/>
        </authorList>
    </citation>
    <scope>NUCLEOTIDE SEQUENCE [LARGE SCALE GENOMIC DNA]</scope>
    <source>
        <strain evidence="9 10">ATCC 12442</strain>
    </source>
</reference>
<feature type="transmembrane region" description="Helical" evidence="7">
    <location>
        <begin position="388"/>
        <end position="410"/>
    </location>
</feature>
<accession>A0A1Y1W203</accession>
<evidence type="ECO:0000256" key="1">
    <source>
        <dbReference type="ARBA" id="ARBA00004141"/>
    </source>
</evidence>
<feature type="region of interest" description="Disordered" evidence="6">
    <location>
        <begin position="1"/>
        <end position="28"/>
    </location>
</feature>
<keyword evidence="2" id="KW-0813">Transport</keyword>
<evidence type="ECO:0000313" key="9">
    <source>
        <dbReference type="EMBL" id="ORX67560.1"/>
    </source>
</evidence>
<keyword evidence="10" id="KW-1185">Reference proteome</keyword>
<dbReference type="InterPro" id="IPR011701">
    <property type="entry name" value="MFS"/>
</dbReference>
<comment type="subcellular location">
    <subcellularLocation>
        <location evidence="1">Membrane</location>
        <topology evidence="1">Multi-pass membrane protein</topology>
    </subcellularLocation>
</comment>
<dbReference type="InterPro" id="IPR036259">
    <property type="entry name" value="MFS_trans_sf"/>
</dbReference>
<feature type="transmembrane region" description="Helical" evidence="7">
    <location>
        <begin position="195"/>
        <end position="215"/>
    </location>
</feature>
<dbReference type="InterPro" id="IPR020846">
    <property type="entry name" value="MFS_dom"/>
</dbReference>
<evidence type="ECO:0000313" key="10">
    <source>
        <dbReference type="Proteomes" id="UP000193922"/>
    </source>
</evidence>
<feature type="transmembrane region" description="Helical" evidence="7">
    <location>
        <begin position="282"/>
        <end position="300"/>
    </location>
</feature>
<dbReference type="GeneID" id="63804913"/>
<name>A0A1Y1W203_9FUNG</name>
<feature type="transmembrane region" description="Helical" evidence="7">
    <location>
        <begin position="132"/>
        <end position="156"/>
    </location>
</feature>
<evidence type="ECO:0000256" key="6">
    <source>
        <dbReference type="SAM" id="MobiDB-lite"/>
    </source>
</evidence>
<evidence type="ECO:0000256" key="4">
    <source>
        <dbReference type="ARBA" id="ARBA00022989"/>
    </source>
</evidence>
<dbReference type="PROSITE" id="PS50850">
    <property type="entry name" value="MFS"/>
    <property type="match status" value="1"/>
</dbReference>
<dbReference type="CDD" id="cd17323">
    <property type="entry name" value="MFS_Tpo1_MDR_like"/>
    <property type="match status" value="1"/>
</dbReference>
<feature type="transmembrane region" description="Helical" evidence="7">
    <location>
        <begin position="320"/>
        <end position="341"/>
    </location>
</feature>
<dbReference type="RefSeq" id="XP_040741447.1">
    <property type="nucleotide sequence ID" value="XM_040888265.1"/>
</dbReference>
<dbReference type="Pfam" id="PF07690">
    <property type="entry name" value="MFS_1"/>
    <property type="match status" value="1"/>
</dbReference>
<dbReference type="PANTHER" id="PTHR23502:SF51">
    <property type="entry name" value="QUINIDINE RESISTANCE PROTEIN 1-RELATED"/>
    <property type="match status" value="1"/>
</dbReference>
<evidence type="ECO:0000256" key="3">
    <source>
        <dbReference type="ARBA" id="ARBA00022692"/>
    </source>
</evidence>
<dbReference type="Gene3D" id="1.20.1720.10">
    <property type="entry name" value="Multidrug resistance protein D"/>
    <property type="match status" value="1"/>
</dbReference>
<dbReference type="SUPFAM" id="SSF103473">
    <property type="entry name" value="MFS general substrate transporter"/>
    <property type="match status" value="1"/>
</dbReference>
<dbReference type="OrthoDB" id="2441642at2759"/>
<keyword evidence="5 7" id="KW-0472">Membrane</keyword>
<dbReference type="Proteomes" id="UP000193922">
    <property type="component" value="Unassembled WGS sequence"/>
</dbReference>
<proteinExistence type="predicted"/>
<evidence type="ECO:0000256" key="5">
    <source>
        <dbReference type="ARBA" id="ARBA00023136"/>
    </source>
</evidence>
<keyword evidence="3 7" id="KW-0812">Transmembrane</keyword>
<evidence type="ECO:0000256" key="2">
    <source>
        <dbReference type="ARBA" id="ARBA00022448"/>
    </source>
</evidence>
<sequence>MTLTQQLSGNSQIAGGTLAHKPSDSTASKDIERAGLEVDPASGNNDENDDPMRRPFSHFSKFQKTLIIVLTAYCGILGPFSSSSYFPAIQTMAKDLDVSLSMVNSTVSVFLYAMAVFPLFWTNAAERYGRRYMYISSMLVYMGGCVGCALSRNIAAMLASRIIQSMGSSSVLGVGAGTIADVFEREQRGTAMGFYFMGALLGPPLAPIIGGAVAQHLGWRAIFWMLTIMAGIACIGVTLFLPETHRRIVAQRHKIRPVNIPPKPKWRDNNPVSTLLLARNPVILAIIFHNSMIFGCYILVSNSNTFVMQSVYKLSETTTGITYLGMGMGCLLGSVVGGRLVDFLLKDGNPNAVVKVPAEIRIRYLWTGAVVFIACSIGYGWMAQRGNVPLAGAIVVQFLIGFSMTWQLSNTSNYLVDLYATRSASITASQSFFRSIWSGICTQIIITIKDGVGWGWEFTIFGGLAAISGAITLLISFNGEQIRKRFPIDRSK</sequence>
<dbReference type="EMBL" id="MCFD01000012">
    <property type="protein sequence ID" value="ORX67560.1"/>
    <property type="molecule type" value="Genomic_DNA"/>
</dbReference>
<dbReference type="AlphaFoldDB" id="A0A1Y1W203"/>
<feature type="transmembrane region" description="Helical" evidence="7">
    <location>
        <begin position="221"/>
        <end position="242"/>
    </location>
</feature>
<gene>
    <name evidence="9" type="ORF">DL89DRAFT_269358</name>
</gene>
<feature type="transmembrane region" description="Helical" evidence="7">
    <location>
        <begin position="431"/>
        <end position="448"/>
    </location>
</feature>
<feature type="transmembrane region" description="Helical" evidence="7">
    <location>
        <begin position="454"/>
        <end position="477"/>
    </location>
</feature>
<dbReference type="STRING" id="61395.A0A1Y1W203"/>
<feature type="transmembrane region" description="Helical" evidence="7">
    <location>
        <begin position="100"/>
        <end position="120"/>
    </location>
</feature>
<dbReference type="FunFam" id="1.20.1720.10:FF:000009">
    <property type="entry name" value="MFS multidrug transporter"/>
    <property type="match status" value="1"/>
</dbReference>
<comment type="caution">
    <text evidence="9">The sequence shown here is derived from an EMBL/GenBank/DDBJ whole genome shotgun (WGS) entry which is preliminary data.</text>
</comment>
<organism evidence="9 10">
    <name type="scientific">Linderina pennispora</name>
    <dbReference type="NCBI Taxonomy" id="61395"/>
    <lineage>
        <taxon>Eukaryota</taxon>
        <taxon>Fungi</taxon>
        <taxon>Fungi incertae sedis</taxon>
        <taxon>Zoopagomycota</taxon>
        <taxon>Kickxellomycotina</taxon>
        <taxon>Kickxellomycetes</taxon>
        <taxon>Kickxellales</taxon>
        <taxon>Kickxellaceae</taxon>
        <taxon>Linderina</taxon>
    </lineage>
</organism>
<feature type="domain" description="Major facilitator superfamily (MFS) profile" evidence="8">
    <location>
        <begin position="67"/>
        <end position="480"/>
    </location>
</feature>
<evidence type="ECO:0000259" key="8">
    <source>
        <dbReference type="PROSITE" id="PS50850"/>
    </source>
</evidence>
<dbReference type="PANTHER" id="PTHR23502">
    <property type="entry name" value="MAJOR FACILITATOR SUPERFAMILY"/>
    <property type="match status" value="1"/>
</dbReference>